<feature type="compositionally biased region" description="Low complexity" evidence="1">
    <location>
        <begin position="5190"/>
        <end position="5202"/>
    </location>
</feature>
<feature type="compositionally biased region" description="Polar residues" evidence="1">
    <location>
        <begin position="1724"/>
        <end position="1737"/>
    </location>
</feature>
<feature type="compositionally biased region" description="Polar residues" evidence="1">
    <location>
        <begin position="485"/>
        <end position="498"/>
    </location>
</feature>
<feature type="region of interest" description="Disordered" evidence="1">
    <location>
        <begin position="2354"/>
        <end position="2375"/>
    </location>
</feature>
<feature type="compositionally biased region" description="Low complexity" evidence="1">
    <location>
        <begin position="1061"/>
        <end position="1077"/>
    </location>
</feature>
<feature type="region of interest" description="Disordered" evidence="1">
    <location>
        <begin position="4312"/>
        <end position="4349"/>
    </location>
</feature>
<feature type="compositionally biased region" description="Polar residues" evidence="1">
    <location>
        <begin position="1790"/>
        <end position="1814"/>
    </location>
</feature>
<feature type="compositionally biased region" description="Polar residues" evidence="1">
    <location>
        <begin position="5665"/>
        <end position="5687"/>
    </location>
</feature>
<feature type="compositionally biased region" description="Polar residues" evidence="1">
    <location>
        <begin position="3494"/>
        <end position="3507"/>
    </location>
</feature>
<feature type="region of interest" description="Disordered" evidence="1">
    <location>
        <begin position="3473"/>
        <end position="3507"/>
    </location>
</feature>
<feature type="region of interest" description="Disordered" evidence="1">
    <location>
        <begin position="5598"/>
        <end position="5687"/>
    </location>
</feature>
<feature type="compositionally biased region" description="Polar residues" evidence="1">
    <location>
        <begin position="4334"/>
        <end position="4343"/>
    </location>
</feature>
<feature type="compositionally biased region" description="Polar residues" evidence="1">
    <location>
        <begin position="2904"/>
        <end position="2957"/>
    </location>
</feature>
<dbReference type="EMBL" id="BEGY01000018">
    <property type="protein sequence ID" value="GAX76508.1"/>
    <property type="molecule type" value="Genomic_DNA"/>
</dbReference>
<feature type="compositionally biased region" description="Low complexity" evidence="1">
    <location>
        <begin position="332"/>
        <end position="346"/>
    </location>
</feature>
<feature type="compositionally biased region" description="Acidic residues" evidence="1">
    <location>
        <begin position="4995"/>
        <end position="5005"/>
    </location>
</feature>
<feature type="compositionally biased region" description="Low complexity" evidence="1">
    <location>
        <begin position="2363"/>
        <end position="2375"/>
    </location>
</feature>
<feature type="compositionally biased region" description="Polar residues" evidence="1">
    <location>
        <begin position="367"/>
        <end position="387"/>
    </location>
</feature>
<feature type="compositionally biased region" description="Polar residues" evidence="1">
    <location>
        <begin position="3473"/>
        <end position="3485"/>
    </location>
</feature>
<dbReference type="STRING" id="1157962.A0A250X0B3"/>
<feature type="region of interest" description="Disordered" evidence="1">
    <location>
        <begin position="2876"/>
        <end position="2957"/>
    </location>
</feature>
<feature type="region of interest" description="Disordered" evidence="1">
    <location>
        <begin position="225"/>
        <end position="266"/>
    </location>
</feature>
<feature type="compositionally biased region" description="Low complexity" evidence="1">
    <location>
        <begin position="5522"/>
        <end position="5535"/>
    </location>
</feature>
<organism evidence="2 3">
    <name type="scientific">Chlamydomonas eustigma</name>
    <dbReference type="NCBI Taxonomy" id="1157962"/>
    <lineage>
        <taxon>Eukaryota</taxon>
        <taxon>Viridiplantae</taxon>
        <taxon>Chlorophyta</taxon>
        <taxon>core chlorophytes</taxon>
        <taxon>Chlorophyceae</taxon>
        <taxon>CS clade</taxon>
        <taxon>Chlamydomonadales</taxon>
        <taxon>Chlamydomonadaceae</taxon>
        <taxon>Chlamydomonas</taxon>
    </lineage>
</organism>
<comment type="caution">
    <text evidence="2">The sequence shown here is derived from an EMBL/GenBank/DDBJ whole genome shotgun (WGS) entry which is preliminary data.</text>
</comment>
<feature type="compositionally biased region" description="Basic and acidic residues" evidence="1">
    <location>
        <begin position="5311"/>
        <end position="5334"/>
    </location>
</feature>
<feature type="region of interest" description="Disordered" evidence="1">
    <location>
        <begin position="30"/>
        <end position="72"/>
    </location>
</feature>
<feature type="region of interest" description="Disordered" evidence="1">
    <location>
        <begin position="3765"/>
        <end position="3829"/>
    </location>
</feature>
<feature type="region of interest" description="Disordered" evidence="1">
    <location>
        <begin position="4500"/>
        <end position="4543"/>
    </location>
</feature>
<feature type="compositionally biased region" description="Low complexity" evidence="1">
    <location>
        <begin position="5547"/>
        <end position="5556"/>
    </location>
</feature>
<feature type="region of interest" description="Disordered" evidence="1">
    <location>
        <begin position="5433"/>
        <end position="5470"/>
    </location>
</feature>
<reference evidence="2 3" key="1">
    <citation type="submission" date="2017-08" db="EMBL/GenBank/DDBJ databases">
        <title>Acidophilic green algal genome provides insights into adaptation to an acidic environment.</title>
        <authorList>
            <person name="Hirooka S."/>
            <person name="Hirose Y."/>
            <person name="Kanesaki Y."/>
            <person name="Higuchi S."/>
            <person name="Fujiwara T."/>
            <person name="Onuma R."/>
            <person name="Era A."/>
            <person name="Ohbayashi R."/>
            <person name="Uzuka A."/>
            <person name="Nozaki H."/>
            <person name="Yoshikawa H."/>
            <person name="Miyagishima S.Y."/>
        </authorList>
    </citation>
    <scope>NUCLEOTIDE SEQUENCE [LARGE SCALE GENOMIC DNA]</scope>
    <source>
        <strain evidence="2 3">NIES-2499</strain>
    </source>
</reference>
<feature type="region of interest" description="Disordered" evidence="1">
    <location>
        <begin position="2269"/>
        <end position="2288"/>
    </location>
</feature>
<feature type="compositionally biased region" description="Polar residues" evidence="1">
    <location>
        <begin position="5505"/>
        <end position="5517"/>
    </location>
</feature>
<protein>
    <submittedName>
        <fullName evidence="2">Uncharacterized protein</fullName>
    </submittedName>
</protein>
<feature type="region of interest" description="Disordered" evidence="1">
    <location>
        <begin position="1057"/>
        <end position="1078"/>
    </location>
</feature>
<feature type="compositionally biased region" description="Polar residues" evidence="1">
    <location>
        <begin position="3765"/>
        <end position="3789"/>
    </location>
</feature>
<feature type="region of interest" description="Disordered" evidence="1">
    <location>
        <begin position="5187"/>
        <end position="5412"/>
    </location>
</feature>
<feature type="region of interest" description="Disordered" evidence="1">
    <location>
        <begin position="2635"/>
        <end position="2658"/>
    </location>
</feature>
<feature type="compositionally biased region" description="Basic and acidic residues" evidence="1">
    <location>
        <begin position="5203"/>
        <end position="5218"/>
    </location>
</feature>
<feature type="compositionally biased region" description="Basic and acidic residues" evidence="1">
    <location>
        <begin position="4898"/>
        <end position="4909"/>
    </location>
</feature>
<feature type="region of interest" description="Disordered" evidence="1">
    <location>
        <begin position="566"/>
        <end position="594"/>
    </location>
</feature>
<feature type="compositionally biased region" description="Low complexity" evidence="1">
    <location>
        <begin position="4748"/>
        <end position="4757"/>
    </location>
</feature>
<feature type="region of interest" description="Disordered" evidence="1">
    <location>
        <begin position="300"/>
        <end position="346"/>
    </location>
</feature>
<evidence type="ECO:0000313" key="3">
    <source>
        <dbReference type="Proteomes" id="UP000232323"/>
    </source>
</evidence>
<sequence>MRFSFNSLHFYESEVKMEVDGSPCPCQRHAAHQLHKSTTQPFSSETQRPKSSPGYPSAATDHKPYRRQTTDPVVQELGSKAKSWWPIGTKTTKTPAWTTEPSQPGDGTIVINLVRKMSSSPLPLHEATQMVFQQQMSAKIPSTNRRIHHPASQVKQPKTDSKKLVPVTVDSDSEPEQNPVNVHILQPGTVHPASSAKRILHPSMKQCKHAVTRDLSSLGFLVSSDSDPTSESLPAPSPHAPLISSKRIRHPGSVRKTNMQPSRTAQLPLSSQVYDSDATGKLGSDIQDAQSMIKLTVEKAQSQTKRADNIPFDGPSDNATPGFTIRPRHPASNRSALRAASNQSRALPQTQTPIMHHGQPAVLQSARPLSTACSPTTSSDASRSPSTRLKDTYLIDYMTDSGSVTPGSDVSTGASCDALESCRGKRGVMQKVQPVVAESRNPYTTAGDVRRQLLGSFPVATPGSVAGPGVGGSLMMPRVPLSQDAGRTSTLPSASTSNKARKGNRATTSAAGSLQTSGSAPSAAAESRKALLESLAARRQRAAAAASALAAAGALEHRVASQLGSADGAETPYHSARQTASNGGLPPASSARLGKGTSFLNQETILGEVSSSAGEESEVGVVWYTAGGASETVRGSLSGGALQGQAAMQHNERFQSAGSSSAVREVWYTAGGAASWGGASSGLPDHRESIVSVRGTDFSVGASLPFGSTEGLQHRYQTIGSEDLGSAVLLSESSSLNGAEEWQKSESAWNANTETGRRNYTVGGEAGVQSAFHASGLSKEVVSDKGVHGGSNSATYGGVSAPPGRYIEFSCTDAGASPTQLSEKQEYLDFLAWQRKQQQQQQQYIRLPALNEAAPHLGHHKEQQQQQDKEELRRRSALLDAMLTPRNDVEVSVPLAFMTPVHLPYTTLAGVKQSASAVAATTATATATATEKGTASATTSLDSSTWSATAGMAAAAQASAALSAAAASLTATMPLSQSVDYSNFHLSPRFLPAPPLSVLPAPSPHHSMALAVPAPYHWSSGVQTDPEVREVGSQSHVMADAGCQSLSLADMGTSPFASPFQRSRASSRRVSSQASVQGQLVLERQGRLGARTTSSSVSHSLPVKHDYVDQEDWATQGHPQVKHNYVDQEDWATQVHPKVEKSAGQDSELESACWSDLNHESSNLKIIHTHVFPSTQITLSHLSTAEPNAFQEPEHEDVLQLHESDHTTLHPTHQNSSMQTVTVNPDIVLGSEGDSEFPGEDTAPPADAMLPRLSSQQDVAEIVSSHAASGKVLEESTLPSAIVSSVLHGSIDVANSSNWPCPEVLLPVNAQEQDVDIQALTVAYHAEGQLLQGTVCVESMPYSAACEYIIASLTASAVPDRQPLPRAGSLSQWQAAAGSIVPVPAPLDADFDDPQSGVEHYLESSRSAALNEPGEEDAGLVSKGGVLVGGEGEQKTAWTVLPEDEDEAAEADSVAPDLGEDSMAFALATAESAVSAVRRVVERYGPIEESEIVGTDQTRPVPPSSINSPSLTGGQLVATAQMGHVSQASSPGRRKRVPGLSPRMAAGRMSPRRGISALRKSHDSSPKSTPTRGRLGVRAQASTPARLVAPNSTPLRQRLEVSSSAYRAPPQEHLASPSVIMSPKQALQLHHSELEPLAVMTGFGVAHDASSNHQEADIQMEGLHMVVAKLSMVLEDMKELQAEVEEAELAELRRYKAELDSHSRLQDLEEVRPGLAELQPGADSVSSQPALDQGSSLEDSISIADGLENKHRLQRVALERAVTPPRGVCGAVMRLSSPRQGLGNDAVRTPSATESLSTGSELGVQSSNRQSASHGSVGLAARRIASSSPFKSPGRRLVSIAEVHESEVSGAGSVSCLILTPADQAAIAPRLMSSNKSASVGGSWSRPNEPVLFRGMQTTGGVTVAASAALQGTDVAASESVLSTNSTSGPSPPSLLDASTSMRGGRLGMDQSTSLAGAPFTMDQSSSMGDGLVATPSLLDAATSMGGGRVWLDQSTSLSGASFNVFNDQSSSMGGGPLAPSPLLDAATSMGGGRVCLDQSTSLSGAPFNVFNDQSSSMGGGPLAPSPLLDAATSMGGGRVWLDQSTSLSGAPFNVFNDQSSSMGGGPLAPSPLLDAATSMGGGRVWLDQSTSLSGAPFNVFNDQSSSMGGGPLAPSTALLDTATSMGGGRVWLDQSTSLSGAPLVSQPSPTSDHRPQTLASLSAVTGGHWHQSAHHTYYSPPQPEAYIDSRPMRSTADTITSVDVHTMLQSMIKDYPPRASQLVKETSVSVSGRGAPSALNPVPERIPSTTGRGLRVVEEQLVVHDWGWQQGGSTPAAGGRPEVVHASDSGWRQALYATPPRYAVLEDTQGLTLQSRSNKQLPSQPSIGGSSRSSDIWMSAGGSSYAGTASEGGGGGNNTRDLAVAVQPYGSRVSSTAGVGDVALDLEAAVQLSGSRVSSAAGKGPRRVLSSFDTAALGPTRTVFPTFHTPTVSSGGISLASLPSLPPSSHRDRSSAAGSSYQGWLLHGTSVGRRDTRASTFSAASVPLSDLRGMSRGGYGYGELQEGDRRITAVSTGSHGTSREDTALTGLAEGDLVSEASLMSRYGPEPLLGQPESSRRMTSTSGLTATSVPSAAAELVAEYHRIERLLQRGLGDEGEEAEDDLSRRATQDSGITTASIPLESIDPLVASEYDPETLMGGDGRISRRTTGGSGITQVPAPRGTADSIAEADYGDYDQIDADHEVDFLEQPELAGEEDALSQGLEGEGIAVETENNSMHGGEVSSAVDISQHVTEELPVGRQTDGSAVTFCREQRRTVSSVYEPLGSMGGVSSAIYDGAGLEEGELQNTGGWQNIIGAPSRRDTLASGITMASAPRSRTLATGASSAVYGDEEVYTGRPEQQYTGETPESRTSRAASSVGYIHSSSVGGHGTSMTSQHALQSQGGTSGARTSMTSQHALRSQGGTSGARTSMATSFQSQADAALEYEELDRLGRLRRTTLASTATDSAHGALHVEETPMRTRDGLLGEQEGLLQMRKPVISLMPKASTWGGAVLITSNTASSRDISNENHVILAMSSGLNPVDSGAASTLNPDETAAAAPILSRVNAEELQATALTARLMDGSGSQMRTTDSSTTQSLITGVPSTAAASSTTQSLITGVPSTAAASSTSQSLITGVPSTAAASSTSQSLITGVPSTAAASSTTQSLITGVPSTAAASSTSQSLITGVPSTAAASSTTQSLITGALIAADMGFQANMAPAASNMAHTAASKVSSGFISPGSSLGGYILDPATSRLRRSPVQTQASVQQQGYPSGHGHPVPRSLLESLRESDEWQQQPGSALLVRMSAGLTAKEIMSPLASRNVSPSHYSTQTPMYAKAVLEYPADEQPASAPLMVDNEGGSPGQALEKKELYQAEAASEQQELVASVGYEEMMEEMSLFEPTMMNAEEAVDAAVAAVAAAVAALTPIRVSAAVGGDDEGEDRWAVEMRDAYTSTRMQRDASSSMSGVPPDNGETRSASTSTAGSNNQAVNQRCIMRPPSTSGSEARLLTGTELPTLSEVPRAATTGGASMSDERVTQKPLIKFRSAAGSYDPHHPLKAPGVAFSAAMFSPVPVLVAPGLPGNPVPGVDAANEQGGLRQVTEEEIQFGNMTPGSGMSATLADLERLKEDILDGLRQALLEVLPGVMQQAPLVALASSSRAGAGAAASGVLRGPEFSPGGGVRLSRADLEAFLFDKEVLSRDSSADLMAHRLRDLYVRASRGGGTQAAGSDEESSYDWRSVQSATLNTPAGSITSSPRALQTEGQLPTASFSPGGGMPPLAPKPATAVQATSSQSFPLHPRSLPVSPARRSLFRDSGSRDIVSEGGDPVRLSTLRKSFDGAAIRYVMQKTLEGLQRSPAVAQKTNLSSTASGTHGDMSLGNSIGLMGSHSSFSHNDASHNPESLSSSSNAQGAVFIIQNSRLSEKAPPEVSIEEFRPLETGKAWESPQGFRLQPQNVADTADLHQSSLDEWGSVPRSNLTLPSSLPDEILEPTGLRREATFGPQDSDAEVTSPLPTRASSLPFPLAMMEVCDDDAETNEVAASDSAAEHEEVPVDEVDARGPAAEKLLSEEHLNIVPVCASEALSTGVPMALEGVGMPSASEAPTGVPMALGGVGMPSASEAPPTGVPMALGGVGMPSASEAPPTGVPMALGGVGMEDLFMSFTSPLVNIAELLVMTTSQLQFIAPDHQGEEGVRRRTSTASVMITEVEDGPNEYGSDEEPSLYYTPGMRPDTSLTSRAASLGAEQKALGHEVPKTYVQRSVLTTNNTQYEHSPLAAQPVTPAHQAGGVSKFITPTLKGSQKSTAAVTASHDGSRRSYSPSSLQHSPAPAATSITQLESVISELRQLHEERLSPMSTTSNADSPLATLNSMLDQTAVRSNTSESSPVRTGAHAGAVTSSLDILLQQVSSIKVMFQDAPEPSATYNSSAAAGSVSLDSPILASGFGSKGNANPEATDQLEDLMEQLNQLNVLFGANVAAAPGAPDLREGNNPQSAVQEGPRAAWSPPSFDMPKMRGGPEASQDPVTPSMNVAKDVGRTDAQQDEEAWQEFQALLTQAQDLAQLLLEERTRSASASPDLSPAVTQFPQYSGHDASTWSPEPGFSLSRTAVSSLSSGSVEEEQVISTPGRPDEISDHCADLLAQASDANLDRRVFSCDLTTPNSAQFDEPYNPDTYSEEFEEDASQPNVFTAERAFLVSTNPLFDNSRSLERESVSAMSPTANNVPIKRQPEVSSSSVSQSSMNAIMTSTPVPPLKEENAIRSPVSSDMDTGLSTQAGAVAVVGVLNEDDVQGMSGHAARQRSSSGSGLKQSIWDVVDEGVQHPAKSSTHSQEGQQVVLGPKQRRSSWTWEKNNKDSVWSSPQIVSTSDPHVAKQENAPSIGKEAEVSELEPRSEAGMVKDSIWGERSGDKKLQPETLRSTAQSSSIWIDSPEAREAVDTSHESSAVVARRAASSRLSGLEVLQQESLLLLSELLAGEELSDSDEVDEEHGADQRPGPEQSIVSSAAGASYDQKVEAGVGRSMQSCPIAKDSTTDSPEEHDEGEALNTASGQLQPEASLVTPRVRSRDPSGSELAIRMSRGGSTSDYMLASASAAKPGFSRHSAAMEDLEPPFPAAALAARSDSVDIQSLVPVSADSDTENLLSDCLASFSAFEAPPEPSLAFAASGIAMRPEQSGSGAASAEAPGESGRKSVQSDRTADHRPPLSNTSLPAMPYQEEDRSDETEEDELEVLDAPEEDQKGHFSQFLALQAQELRPDPPGLIGTGSDNHGMAAGQADSSFHSELPLRPSEEGDGEAVDHEVDSPEEVHDHEVDSPEEAHPPLISELMLRLPEQVIQQKVADSGPASAVPDDLYIPDTQEMPVGSPVSPRHHPEHPLGDSGPPSRRSTTSGAGNYLTAASGEEEATLVDASAAIAAAASGRLKRTSWSGALKSTPEEELTVSQDLEDLTGPSNSIPLKASETLASIAGITTEHNYSAPSAASHNKPRLPTSVVSGRTGMTTAGPSKLPTATATAASPPRSSVNASISGQSMLPAAAASSPPRGSVAAMAARFEQHLPSAQGKHTAVPTKAPALKAGSKVFAVQQKQQSGVYSPGKAAAAMIRDAGKPSAKPVNLVSGGAPSARIPAASMKPATKLPSTPSISTTPSIPSPAAQQLKSPASTFRASNIPSSPRQ</sequence>
<feature type="compositionally biased region" description="Polar residues" evidence="1">
    <location>
        <begin position="4861"/>
        <end position="4884"/>
    </location>
</feature>
<feature type="region of interest" description="Disordered" evidence="1">
    <location>
        <begin position="1491"/>
        <end position="1579"/>
    </location>
</feature>
<feature type="region of interest" description="Disordered" evidence="1">
    <location>
        <begin position="2587"/>
        <end position="2611"/>
    </location>
</feature>
<feature type="compositionally biased region" description="Polar residues" evidence="1">
    <location>
        <begin position="505"/>
        <end position="520"/>
    </location>
</feature>
<evidence type="ECO:0000256" key="1">
    <source>
        <dbReference type="SAM" id="MobiDB-lite"/>
    </source>
</evidence>
<feature type="compositionally biased region" description="Polar residues" evidence="1">
    <location>
        <begin position="2601"/>
        <end position="2611"/>
    </location>
</feature>
<feature type="compositionally biased region" description="Acidic residues" evidence="1">
    <location>
        <begin position="5450"/>
        <end position="5461"/>
    </location>
</feature>
<gene>
    <name evidence="2" type="ORF">CEUSTIGMA_g3953.t1</name>
</gene>
<feature type="compositionally biased region" description="Polar residues" evidence="1">
    <location>
        <begin position="4315"/>
        <end position="4325"/>
    </location>
</feature>
<feature type="region of interest" description="Disordered" evidence="1">
    <location>
        <begin position="5490"/>
        <end position="5556"/>
    </location>
</feature>
<feature type="compositionally biased region" description="Low complexity" evidence="1">
    <location>
        <begin position="5650"/>
        <end position="5664"/>
    </location>
</feature>
<feature type="compositionally biased region" description="Polar residues" evidence="1">
    <location>
        <begin position="3279"/>
        <end position="3291"/>
    </location>
</feature>
<name>A0A250X0B3_9CHLO</name>
<feature type="region of interest" description="Disordered" evidence="1">
    <location>
        <begin position="2675"/>
        <end position="2703"/>
    </location>
</feature>
<dbReference type="OrthoDB" id="549780at2759"/>
<dbReference type="Proteomes" id="UP000232323">
    <property type="component" value="Unassembled WGS sequence"/>
</dbReference>
<feature type="compositionally biased region" description="Acidic residues" evidence="1">
    <location>
        <begin position="5234"/>
        <end position="5251"/>
    </location>
</feature>
<proteinExistence type="predicted"/>
<feature type="region of interest" description="Disordered" evidence="1">
    <location>
        <begin position="367"/>
        <end position="388"/>
    </location>
</feature>
<feature type="compositionally biased region" description="Polar residues" evidence="1">
    <location>
        <begin position="1504"/>
        <end position="1513"/>
    </location>
</feature>
<feature type="region of interest" description="Disordered" evidence="1">
    <location>
        <begin position="4732"/>
        <end position="4758"/>
    </location>
</feature>
<accession>A0A250X0B3</accession>
<feature type="region of interest" description="Disordered" evidence="1">
    <location>
        <begin position="1779"/>
        <end position="1815"/>
    </location>
</feature>
<feature type="compositionally biased region" description="Polar residues" evidence="1">
    <location>
        <begin position="255"/>
        <end position="266"/>
    </location>
</feature>
<feature type="compositionally biased region" description="Polar residues" evidence="1">
    <location>
        <begin position="4840"/>
        <end position="4850"/>
    </location>
</feature>
<feature type="region of interest" description="Disordered" evidence="1">
    <location>
        <begin position="1718"/>
        <end position="1737"/>
    </location>
</feature>
<feature type="region of interest" description="Disordered" evidence="1">
    <location>
        <begin position="3275"/>
        <end position="3301"/>
    </location>
</feature>
<feature type="compositionally biased region" description="Polar residues" evidence="1">
    <location>
        <begin position="36"/>
        <end position="50"/>
    </location>
</feature>
<feature type="region of interest" description="Disordered" evidence="1">
    <location>
        <begin position="459"/>
        <end position="522"/>
    </location>
</feature>
<feature type="region of interest" description="Disordered" evidence="1">
    <location>
        <begin position="4838"/>
        <end position="4910"/>
    </location>
</feature>
<feature type="region of interest" description="Disordered" evidence="1">
    <location>
        <begin position="142"/>
        <end position="162"/>
    </location>
</feature>
<evidence type="ECO:0000313" key="2">
    <source>
        <dbReference type="EMBL" id="GAX76508.1"/>
    </source>
</evidence>
<keyword evidence="3" id="KW-1185">Reference proteome</keyword>
<feature type="region of interest" description="Disordered" evidence="1">
    <location>
        <begin position="4995"/>
        <end position="5094"/>
    </location>
</feature>